<sequence length="91" mass="9869">MPGKPKKPLNLSSPLRHVRDPIIEVECRACNRSGTYIRAELIKKHGASVTFARLRRMSALGCDRLVAADGDHCGTRFPCLHPTGSSVEGAS</sequence>
<organism evidence="1 2">
    <name type="scientific">Rhizobium leguminosarum bv. trifolii WSM2297</name>
    <dbReference type="NCBI Taxonomy" id="754762"/>
    <lineage>
        <taxon>Bacteria</taxon>
        <taxon>Pseudomonadati</taxon>
        <taxon>Pseudomonadota</taxon>
        <taxon>Alphaproteobacteria</taxon>
        <taxon>Hyphomicrobiales</taxon>
        <taxon>Rhizobiaceae</taxon>
        <taxon>Rhizobium/Agrobacterium group</taxon>
        <taxon>Rhizobium</taxon>
    </lineage>
</organism>
<evidence type="ECO:0000313" key="2">
    <source>
        <dbReference type="Proteomes" id="UP000005732"/>
    </source>
</evidence>
<protein>
    <submittedName>
        <fullName evidence="1">Uncharacterized protein</fullName>
    </submittedName>
</protein>
<proteinExistence type="predicted"/>
<evidence type="ECO:0000313" key="1">
    <source>
        <dbReference type="EMBL" id="EJC80244.1"/>
    </source>
</evidence>
<dbReference type="Proteomes" id="UP000005732">
    <property type="component" value="Unassembled WGS sequence"/>
</dbReference>
<dbReference type="AlphaFoldDB" id="J0KRW2"/>
<dbReference type="EMBL" id="JH719395">
    <property type="protein sequence ID" value="EJC80244.1"/>
    <property type="molecule type" value="Genomic_DNA"/>
</dbReference>
<dbReference type="HOGENOM" id="CLU_185308_0_0_5"/>
<reference evidence="1 2" key="1">
    <citation type="submission" date="2012-02" db="EMBL/GenBank/DDBJ databases">
        <title>Improved High-Quality Draft Sequence of Rhizobium leguminosarum bv. trifolii WSM2297.</title>
        <authorList>
            <consortium name="US DOE Joint Genome Institute"/>
            <person name="Lucas S."/>
            <person name="Han J."/>
            <person name="Lapidus A."/>
            <person name="Cheng J.-F."/>
            <person name="Goodwin L."/>
            <person name="Pitluck S."/>
            <person name="Peters L."/>
            <person name="Ovchinnikova G."/>
            <person name="Zhang X."/>
            <person name="Detter J.C."/>
            <person name="Han C."/>
            <person name="Tapia R."/>
            <person name="Land M."/>
            <person name="Hauser L."/>
            <person name="Kyrpides N."/>
            <person name="Ivanova N."/>
            <person name="Pagani I."/>
            <person name="Brau L."/>
            <person name="Yates R."/>
            <person name="O'Hara G."/>
            <person name="Rui T."/>
            <person name="Howieson J."/>
            <person name="Reeve W."/>
            <person name="Woyke T."/>
        </authorList>
    </citation>
    <scope>NUCLEOTIDE SEQUENCE [LARGE SCALE GENOMIC DNA]</scope>
    <source>
        <strain evidence="1 2">WSM2297</strain>
    </source>
</reference>
<name>J0KRW2_RHILT</name>
<accession>J0KRW2</accession>
<gene>
    <name evidence="1" type="ORF">Rleg4DRAFT_1864</name>
</gene>